<dbReference type="RefSeq" id="WP_128757444.1">
    <property type="nucleotide sequence ID" value="NZ_QOVM01000003.1"/>
</dbReference>
<evidence type="ECO:0000256" key="2">
    <source>
        <dbReference type="ARBA" id="ARBA00022679"/>
    </source>
</evidence>
<evidence type="ECO:0000259" key="3">
    <source>
        <dbReference type="Pfam" id="PF13649"/>
    </source>
</evidence>
<sequence>MKNRKLTPELMDDPTLDRVTLQSALKDVTLVNKWLGGEHITVEGIRYFINKFPQEKYKIVDLGCGDGAMLRKIANHMRAQRIQVELVGLDLNEKSLDLARQQSKDYPEIVYKKQDILQLESTSFQCDIIISVLTMHHFTNDEILVFLKQFLKLSKLGVVINDLHRSKIAHILFKGFSTVFMKTHIARHDGLISIERAFNKNELLMFTSKLKVASYKLNWRWAFRYLWILEKQK</sequence>
<dbReference type="InterPro" id="IPR029063">
    <property type="entry name" value="SAM-dependent_MTases_sf"/>
</dbReference>
<evidence type="ECO:0000313" key="5">
    <source>
        <dbReference type="Proteomes" id="UP000289238"/>
    </source>
</evidence>
<name>A0A4Q0P752_9FLAO</name>
<dbReference type="AlphaFoldDB" id="A0A4Q0P752"/>
<dbReference type="GO" id="GO:0032259">
    <property type="term" value="P:methylation"/>
    <property type="evidence" value="ECO:0007669"/>
    <property type="project" value="UniProtKB-KW"/>
</dbReference>
<dbReference type="Proteomes" id="UP000289238">
    <property type="component" value="Unassembled WGS sequence"/>
</dbReference>
<keyword evidence="5" id="KW-1185">Reference proteome</keyword>
<dbReference type="OrthoDB" id="9800454at2"/>
<dbReference type="EMBL" id="QOVM01000003">
    <property type="protein sequence ID" value="RXG22447.1"/>
    <property type="molecule type" value="Genomic_DNA"/>
</dbReference>
<dbReference type="GO" id="GO:0008168">
    <property type="term" value="F:methyltransferase activity"/>
    <property type="evidence" value="ECO:0007669"/>
    <property type="project" value="UniProtKB-KW"/>
</dbReference>
<reference evidence="4 5" key="1">
    <citation type="submission" date="2018-07" db="EMBL/GenBank/DDBJ databases">
        <title>Leeuwenhoekiella genomics.</title>
        <authorList>
            <person name="Tahon G."/>
            <person name="Willems A."/>
        </authorList>
    </citation>
    <scope>NUCLEOTIDE SEQUENCE [LARGE SCALE GENOMIC DNA]</scope>
    <source>
        <strain evidence="4 5">LMG 22550</strain>
    </source>
</reference>
<proteinExistence type="predicted"/>
<dbReference type="CDD" id="cd02440">
    <property type="entry name" value="AdoMet_MTases"/>
    <property type="match status" value="1"/>
</dbReference>
<accession>A0A4Q0P752</accession>
<dbReference type="Gene3D" id="3.40.50.150">
    <property type="entry name" value="Vaccinia Virus protein VP39"/>
    <property type="match status" value="1"/>
</dbReference>
<dbReference type="PANTHER" id="PTHR43861">
    <property type="entry name" value="TRANS-ACONITATE 2-METHYLTRANSFERASE-RELATED"/>
    <property type="match status" value="1"/>
</dbReference>
<comment type="caution">
    <text evidence="4">The sequence shown here is derived from an EMBL/GenBank/DDBJ whole genome shotgun (WGS) entry which is preliminary data.</text>
</comment>
<keyword evidence="2 4" id="KW-0808">Transferase</keyword>
<protein>
    <submittedName>
        <fullName evidence="4">Methyltransferase family protein</fullName>
    </submittedName>
</protein>
<dbReference type="PANTHER" id="PTHR43861:SF1">
    <property type="entry name" value="TRANS-ACONITATE 2-METHYLTRANSFERASE"/>
    <property type="match status" value="1"/>
</dbReference>
<gene>
    <name evidence="4" type="ORF">DSM00_1542</name>
</gene>
<dbReference type="Pfam" id="PF13649">
    <property type="entry name" value="Methyltransf_25"/>
    <property type="match status" value="1"/>
</dbReference>
<organism evidence="4 5">
    <name type="scientific">Leeuwenhoekiella aequorea</name>
    <dbReference type="NCBI Taxonomy" id="283736"/>
    <lineage>
        <taxon>Bacteria</taxon>
        <taxon>Pseudomonadati</taxon>
        <taxon>Bacteroidota</taxon>
        <taxon>Flavobacteriia</taxon>
        <taxon>Flavobacteriales</taxon>
        <taxon>Flavobacteriaceae</taxon>
        <taxon>Leeuwenhoekiella</taxon>
    </lineage>
</organism>
<dbReference type="InterPro" id="IPR041698">
    <property type="entry name" value="Methyltransf_25"/>
</dbReference>
<keyword evidence="1 4" id="KW-0489">Methyltransferase</keyword>
<evidence type="ECO:0000256" key="1">
    <source>
        <dbReference type="ARBA" id="ARBA00022603"/>
    </source>
</evidence>
<dbReference type="SUPFAM" id="SSF53335">
    <property type="entry name" value="S-adenosyl-L-methionine-dependent methyltransferases"/>
    <property type="match status" value="1"/>
</dbReference>
<evidence type="ECO:0000313" key="4">
    <source>
        <dbReference type="EMBL" id="RXG22447.1"/>
    </source>
</evidence>
<feature type="domain" description="Methyltransferase" evidence="3">
    <location>
        <begin position="59"/>
        <end position="153"/>
    </location>
</feature>